<dbReference type="PANTHER" id="PTHR30093">
    <property type="entry name" value="GENERAL SECRETION PATHWAY PROTEIN G"/>
    <property type="match status" value="1"/>
</dbReference>
<dbReference type="PROSITE" id="PS00409">
    <property type="entry name" value="PROKAR_NTER_METHYL"/>
    <property type="match status" value="1"/>
</dbReference>
<dbReference type="Proteomes" id="UP001304300">
    <property type="component" value="Chromosome"/>
</dbReference>
<keyword evidence="1" id="KW-1133">Transmembrane helix</keyword>
<keyword evidence="1" id="KW-0812">Transmembrane</keyword>
<dbReference type="KEGG" id="puo:RZN69_11465"/>
<reference evidence="2 3" key="1">
    <citation type="submission" date="2023-10" db="EMBL/GenBank/DDBJ databases">
        <title>Rubellicoccus peritrichatus gen. nov., sp. nov., isolated from an algae of coral reef tank.</title>
        <authorList>
            <person name="Luo J."/>
        </authorList>
    </citation>
    <scope>NUCLEOTIDE SEQUENCE [LARGE SCALE GENOMIC DNA]</scope>
    <source>
        <strain evidence="2 3">CR14</strain>
    </source>
</reference>
<dbReference type="Pfam" id="PF07963">
    <property type="entry name" value="N_methyl"/>
    <property type="match status" value="1"/>
</dbReference>
<dbReference type="Gene3D" id="3.30.700.10">
    <property type="entry name" value="Glycoprotein, Type 4 Pilin"/>
    <property type="match status" value="1"/>
</dbReference>
<dbReference type="NCBIfam" id="TIGR02532">
    <property type="entry name" value="IV_pilin_GFxxxE"/>
    <property type="match status" value="1"/>
</dbReference>
<organism evidence="2 3">
    <name type="scientific">Rubellicoccus peritrichatus</name>
    <dbReference type="NCBI Taxonomy" id="3080537"/>
    <lineage>
        <taxon>Bacteria</taxon>
        <taxon>Pseudomonadati</taxon>
        <taxon>Verrucomicrobiota</taxon>
        <taxon>Opitutia</taxon>
        <taxon>Puniceicoccales</taxon>
        <taxon>Cerasicoccaceae</taxon>
        <taxon>Rubellicoccus</taxon>
    </lineage>
</organism>
<dbReference type="InterPro" id="IPR045584">
    <property type="entry name" value="Pilin-like"/>
</dbReference>
<dbReference type="InterPro" id="IPR012902">
    <property type="entry name" value="N_methyl_site"/>
</dbReference>
<dbReference type="AlphaFoldDB" id="A0AAQ3LE42"/>
<accession>A0AAQ3LE42</accession>
<sequence>MPHRLIYNRGFTLVELLTTIAIVGVLTAILLPVIANVKEAAHNTKCASNLRQIGNASLNYIQENNSALPQLDYQYINVLFPYIYPEKAEDIPKIVGGQPFPEGLINTVFYCPSMDTTVVNSRSYAINNRIAELDFIETSNGETEANKWNLPVTLIEDPSKTAFFSDTYTTSNMSQTMWSSQAKALDRHGHLNVVFLDGHVEAVQPDEPRVQDKDSEFWIGKRKQHTN</sequence>
<dbReference type="SUPFAM" id="SSF54523">
    <property type="entry name" value="Pili subunits"/>
    <property type="match status" value="1"/>
</dbReference>
<evidence type="ECO:0000313" key="3">
    <source>
        <dbReference type="Proteomes" id="UP001304300"/>
    </source>
</evidence>
<gene>
    <name evidence="2" type="ORF">RZN69_11465</name>
</gene>
<keyword evidence="1" id="KW-0472">Membrane</keyword>
<dbReference type="RefSeq" id="WP_317836305.1">
    <property type="nucleotide sequence ID" value="NZ_CP136920.1"/>
</dbReference>
<keyword evidence="3" id="KW-1185">Reference proteome</keyword>
<dbReference type="EMBL" id="CP136920">
    <property type="protein sequence ID" value="WOO43707.1"/>
    <property type="molecule type" value="Genomic_DNA"/>
</dbReference>
<proteinExistence type="predicted"/>
<evidence type="ECO:0000313" key="2">
    <source>
        <dbReference type="EMBL" id="WOO43707.1"/>
    </source>
</evidence>
<protein>
    <submittedName>
        <fullName evidence="2">Type II secretion system protein</fullName>
    </submittedName>
</protein>
<evidence type="ECO:0000256" key="1">
    <source>
        <dbReference type="SAM" id="Phobius"/>
    </source>
</evidence>
<name>A0AAQ3LE42_9BACT</name>
<feature type="transmembrane region" description="Helical" evidence="1">
    <location>
        <begin position="12"/>
        <end position="35"/>
    </location>
</feature>